<evidence type="ECO:0000256" key="6">
    <source>
        <dbReference type="PROSITE-ProRule" id="PRU00277"/>
    </source>
</evidence>
<feature type="region of interest" description="Disordered" evidence="7">
    <location>
        <begin position="1"/>
        <end position="27"/>
    </location>
</feature>
<sequence>MSCTQGAKASQDGTYNSKERQMERQERAEALTDGIYANIQTNRGDIWVRLFYDQTPLTVLNFIGLAEGTLKANREGAFYDGVTFHRVIKNFMIQGGDPEGTGAGDPGYRFPDEIVETLVFDRAGLLAMANAGPGTNGSQFFITHGETPHLNGKHTIFGEVIDDRDQSIVNTIEQGDTIMHVAIIRKGQSAASFIANQAEFDRLLADLKSAEALKMQQYQESMHTLVKQVMPNAQKSPKGAFFIVEKQGSGDKPKQGSQVEIHYEGRLLANDVLFDSSYARNEPLAIPAGVGQVIAGWDEMVMDMQIGEKRIVILPPELGYGAMGYPGVIPANAWLKFTMERMR</sequence>
<keyword evidence="5 6" id="KW-0413">Isomerase</keyword>
<dbReference type="PROSITE" id="PS00170">
    <property type="entry name" value="CSA_PPIASE_1"/>
    <property type="match status" value="1"/>
</dbReference>
<comment type="catalytic activity">
    <reaction evidence="1 6">
        <text>[protein]-peptidylproline (omega=180) = [protein]-peptidylproline (omega=0)</text>
        <dbReference type="Rhea" id="RHEA:16237"/>
        <dbReference type="Rhea" id="RHEA-COMP:10747"/>
        <dbReference type="Rhea" id="RHEA-COMP:10748"/>
        <dbReference type="ChEBI" id="CHEBI:83833"/>
        <dbReference type="ChEBI" id="CHEBI:83834"/>
        <dbReference type="EC" id="5.2.1.8"/>
    </reaction>
</comment>
<accession>A0A968GC35</accession>
<feature type="compositionally biased region" description="Polar residues" evidence="7">
    <location>
        <begin position="1"/>
        <end position="16"/>
    </location>
</feature>
<evidence type="ECO:0000256" key="1">
    <source>
        <dbReference type="ARBA" id="ARBA00000971"/>
    </source>
</evidence>
<dbReference type="Gene3D" id="3.10.50.40">
    <property type="match status" value="1"/>
</dbReference>
<dbReference type="InterPro" id="IPR029000">
    <property type="entry name" value="Cyclophilin-like_dom_sf"/>
</dbReference>
<keyword evidence="11" id="KW-1185">Reference proteome</keyword>
<feature type="compositionally biased region" description="Basic and acidic residues" evidence="7">
    <location>
        <begin position="17"/>
        <end position="27"/>
    </location>
</feature>
<evidence type="ECO:0000313" key="11">
    <source>
        <dbReference type="Proteomes" id="UP000752013"/>
    </source>
</evidence>
<dbReference type="SUPFAM" id="SSF54534">
    <property type="entry name" value="FKBP-like"/>
    <property type="match status" value="1"/>
</dbReference>
<dbReference type="InterPro" id="IPR046357">
    <property type="entry name" value="PPIase_dom_sf"/>
</dbReference>
<gene>
    <name evidence="10" type="ORF">HCT46_03890</name>
</gene>
<dbReference type="Pfam" id="PF00254">
    <property type="entry name" value="FKBP_C"/>
    <property type="match status" value="1"/>
</dbReference>
<proteinExistence type="inferred from homology"/>
<dbReference type="GO" id="GO:0006457">
    <property type="term" value="P:protein folding"/>
    <property type="evidence" value="ECO:0007669"/>
    <property type="project" value="InterPro"/>
</dbReference>
<evidence type="ECO:0000256" key="3">
    <source>
        <dbReference type="ARBA" id="ARBA00013194"/>
    </source>
</evidence>
<dbReference type="EMBL" id="JAATLK010000001">
    <property type="protein sequence ID" value="NIZ47054.1"/>
    <property type="molecule type" value="Genomic_DNA"/>
</dbReference>
<dbReference type="InterPro" id="IPR044666">
    <property type="entry name" value="Cyclophilin_A-like"/>
</dbReference>
<dbReference type="PROSITE" id="PS50059">
    <property type="entry name" value="FKBP_PPIASE"/>
    <property type="match status" value="1"/>
</dbReference>
<protein>
    <recommendedName>
        <fullName evidence="3 6">peptidylprolyl isomerase</fullName>
        <ecNumber evidence="3 6">5.2.1.8</ecNumber>
    </recommendedName>
</protein>
<evidence type="ECO:0000256" key="4">
    <source>
        <dbReference type="ARBA" id="ARBA00023110"/>
    </source>
</evidence>
<evidence type="ECO:0000256" key="7">
    <source>
        <dbReference type="SAM" id="MobiDB-lite"/>
    </source>
</evidence>
<dbReference type="Pfam" id="PF00160">
    <property type="entry name" value="Pro_isomerase"/>
    <property type="match status" value="1"/>
</dbReference>
<dbReference type="PROSITE" id="PS50072">
    <property type="entry name" value="CSA_PPIASE_2"/>
    <property type="match status" value="1"/>
</dbReference>
<comment type="similarity">
    <text evidence="2">Belongs to the cyclophilin-type PPIase family.</text>
</comment>
<dbReference type="Proteomes" id="UP000752013">
    <property type="component" value="Unassembled WGS sequence"/>
</dbReference>
<dbReference type="InterPro" id="IPR020892">
    <property type="entry name" value="Cyclophilin-type_PPIase_CS"/>
</dbReference>
<dbReference type="CDD" id="cd00317">
    <property type="entry name" value="cyclophilin"/>
    <property type="match status" value="1"/>
</dbReference>
<dbReference type="PRINTS" id="PR00153">
    <property type="entry name" value="CSAPPISMRASE"/>
</dbReference>
<name>A0A968GC35_9SPIO</name>
<evidence type="ECO:0000313" key="10">
    <source>
        <dbReference type="EMBL" id="NIZ47054.1"/>
    </source>
</evidence>
<organism evidence="10 11">
    <name type="scientific">Entomospira nematocerorum</name>
    <dbReference type="NCBI Taxonomy" id="2719987"/>
    <lineage>
        <taxon>Bacteria</taxon>
        <taxon>Pseudomonadati</taxon>
        <taxon>Spirochaetota</taxon>
        <taxon>Spirochaetia</taxon>
        <taxon>Spirochaetales</taxon>
        <taxon>Spirochaetaceae</taxon>
        <taxon>Entomospira</taxon>
    </lineage>
</organism>
<dbReference type="AlphaFoldDB" id="A0A968GC35"/>
<evidence type="ECO:0000259" key="8">
    <source>
        <dbReference type="PROSITE" id="PS50059"/>
    </source>
</evidence>
<feature type="domain" description="PPIase cyclophilin-type" evidence="9">
    <location>
        <begin position="44"/>
        <end position="177"/>
    </location>
</feature>
<evidence type="ECO:0000256" key="5">
    <source>
        <dbReference type="ARBA" id="ARBA00023235"/>
    </source>
</evidence>
<feature type="domain" description="PPIase FKBP-type" evidence="8">
    <location>
        <begin position="256"/>
        <end position="343"/>
    </location>
</feature>
<dbReference type="InterPro" id="IPR001179">
    <property type="entry name" value="PPIase_FKBP_dom"/>
</dbReference>
<dbReference type="GO" id="GO:0003755">
    <property type="term" value="F:peptidyl-prolyl cis-trans isomerase activity"/>
    <property type="evidence" value="ECO:0007669"/>
    <property type="project" value="UniProtKB-KW"/>
</dbReference>
<dbReference type="SUPFAM" id="SSF50891">
    <property type="entry name" value="Cyclophilin-like"/>
    <property type="match status" value="1"/>
</dbReference>
<dbReference type="EC" id="5.2.1.8" evidence="3 6"/>
<reference evidence="10" key="1">
    <citation type="submission" date="2020-03" db="EMBL/GenBank/DDBJ databases">
        <title>Spirochaetal bacteria isolated from arthropods constitute a novel genus Entomospira genus novum within the order Spirochaetales.</title>
        <authorList>
            <person name="Grana-Miraglia L."/>
            <person name="Sikutova S."/>
            <person name="Fingerle V."/>
            <person name="Sing A."/>
            <person name="Castillo-Ramirez S."/>
            <person name="Margos G."/>
            <person name="Rudolf I."/>
        </authorList>
    </citation>
    <scope>NUCLEOTIDE SEQUENCE</scope>
    <source>
        <strain evidence="10">BR208</strain>
    </source>
</reference>
<comment type="caution">
    <text evidence="10">The sequence shown here is derived from an EMBL/GenBank/DDBJ whole genome shotgun (WGS) entry which is preliminary data.</text>
</comment>
<evidence type="ECO:0000259" key="9">
    <source>
        <dbReference type="PROSITE" id="PS50072"/>
    </source>
</evidence>
<dbReference type="PANTHER" id="PTHR45625">
    <property type="entry name" value="PEPTIDYL-PROLYL CIS-TRANS ISOMERASE-RELATED"/>
    <property type="match status" value="1"/>
</dbReference>
<keyword evidence="4 6" id="KW-0697">Rotamase</keyword>
<dbReference type="InterPro" id="IPR002130">
    <property type="entry name" value="Cyclophilin-type_PPIase_dom"/>
</dbReference>
<dbReference type="PANTHER" id="PTHR45625:SF4">
    <property type="entry name" value="PEPTIDYLPROLYL ISOMERASE DOMAIN AND WD REPEAT-CONTAINING PROTEIN 1"/>
    <property type="match status" value="1"/>
</dbReference>
<dbReference type="Gene3D" id="2.40.100.10">
    <property type="entry name" value="Cyclophilin-like"/>
    <property type="match status" value="1"/>
</dbReference>
<evidence type="ECO:0000256" key="2">
    <source>
        <dbReference type="ARBA" id="ARBA00007365"/>
    </source>
</evidence>